<name>A0A917LUP1_9BACL</name>
<reference evidence="2 3" key="1">
    <citation type="journal article" date="2014" name="Int. J. Syst. Evol. Microbiol.">
        <title>Complete genome sequence of Corynebacterium casei LMG S-19264T (=DSM 44701T), isolated from a smear-ripened cheese.</title>
        <authorList>
            <consortium name="US DOE Joint Genome Institute (JGI-PGF)"/>
            <person name="Walter F."/>
            <person name="Albersmeier A."/>
            <person name="Kalinowski J."/>
            <person name="Ruckert C."/>
        </authorList>
    </citation>
    <scope>NUCLEOTIDE SEQUENCE [LARGE SCALE GENOMIC DNA]</scope>
    <source>
        <strain evidence="2 3">CGMCC 1.15286</strain>
    </source>
</reference>
<dbReference type="Pfam" id="PF04816">
    <property type="entry name" value="TrmK"/>
    <property type="match status" value="1"/>
</dbReference>
<comment type="caution">
    <text evidence="2">The sequence shown here is derived from an EMBL/GenBank/DDBJ whole genome shotgun (WGS) entry which is preliminary data.</text>
</comment>
<keyword evidence="1" id="KW-0175">Coiled coil</keyword>
<gene>
    <name evidence="2" type="primary">trmK</name>
    <name evidence="2" type="ORF">GCM10010918_06710</name>
</gene>
<sequence>MLKISKRLQTIADCVTPGSRTADIGSDHAMLPVYLLQTNKAPSAIAGELNQGPYEAARKQAMDAGLLKRLDVRRGDGLSVLQPGEADTVTIAGMGGALMSDILEAGYGQGKLEGVRELVLQPNVGEDIVRGWLIKRGWYLQAEFILEEDGKIYEVLHAVKLQDDPTGDALTALDARLYDSSFLPIEMNAEQGKALLLQMGPHLLRQPTDVLVDKWRLELEKLERICAQLSLSDLQQASEKREQFRAQMKAIEEVLHCLPTVKRSFS</sequence>
<evidence type="ECO:0000256" key="1">
    <source>
        <dbReference type="SAM" id="Coils"/>
    </source>
</evidence>
<evidence type="ECO:0000313" key="3">
    <source>
        <dbReference type="Proteomes" id="UP000600247"/>
    </source>
</evidence>
<dbReference type="PIRSF" id="PIRSF018637">
    <property type="entry name" value="TrmK"/>
    <property type="match status" value="1"/>
</dbReference>
<accession>A0A917LUP1</accession>
<dbReference type="SUPFAM" id="SSF53335">
    <property type="entry name" value="S-adenosyl-L-methionine-dependent methyltransferases"/>
    <property type="match status" value="1"/>
</dbReference>
<dbReference type="EMBL" id="BMHY01000001">
    <property type="protein sequence ID" value="GGG56408.1"/>
    <property type="molecule type" value="Genomic_DNA"/>
</dbReference>
<dbReference type="GO" id="GO:0160105">
    <property type="term" value="F:tRNA (adenine(22)-N1)-methyltransferase activity"/>
    <property type="evidence" value="ECO:0007669"/>
    <property type="project" value="InterPro"/>
</dbReference>
<dbReference type="Proteomes" id="UP000600247">
    <property type="component" value="Unassembled WGS sequence"/>
</dbReference>
<evidence type="ECO:0000313" key="2">
    <source>
        <dbReference type="EMBL" id="GGG56408.1"/>
    </source>
</evidence>
<dbReference type="PANTHER" id="PTHR38451:SF1">
    <property type="entry name" value="TRNA (ADENINE(22)-N(1))-METHYLTRANSFERASE"/>
    <property type="match status" value="1"/>
</dbReference>
<keyword evidence="3" id="KW-1185">Reference proteome</keyword>
<dbReference type="InterPro" id="IPR029063">
    <property type="entry name" value="SAM-dependent_MTases_sf"/>
</dbReference>
<dbReference type="Gene3D" id="1.10.287.1890">
    <property type="match status" value="1"/>
</dbReference>
<organism evidence="2 3">
    <name type="scientific">Paenibacillus radicis</name>
    <name type="common">ex Gao et al. 2016</name>
    <dbReference type="NCBI Taxonomy" id="1737354"/>
    <lineage>
        <taxon>Bacteria</taxon>
        <taxon>Bacillati</taxon>
        <taxon>Bacillota</taxon>
        <taxon>Bacilli</taxon>
        <taxon>Bacillales</taxon>
        <taxon>Paenibacillaceae</taxon>
        <taxon>Paenibacillus</taxon>
    </lineage>
</organism>
<proteinExistence type="predicted"/>
<feature type="coiled-coil region" evidence="1">
    <location>
        <begin position="212"/>
        <end position="254"/>
    </location>
</feature>
<dbReference type="PANTHER" id="PTHR38451">
    <property type="entry name" value="TRNA (ADENINE(22)-N(1))-METHYLTRANSFERASE"/>
    <property type="match status" value="1"/>
</dbReference>
<dbReference type="RefSeq" id="WP_188887501.1">
    <property type="nucleotide sequence ID" value="NZ_BMHY01000001.1"/>
</dbReference>
<dbReference type="InterPro" id="IPR006901">
    <property type="entry name" value="TrmK"/>
</dbReference>
<dbReference type="AlphaFoldDB" id="A0A917LUP1"/>
<protein>
    <submittedName>
        <fullName evidence="2">tRNA (Adenine(22)-N(1))-methyltransferase</fullName>
    </submittedName>
</protein>
<dbReference type="Gene3D" id="3.40.50.150">
    <property type="entry name" value="Vaccinia Virus protein VP39"/>
    <property type="match status" value="1"/>
</dbReference>